<name>A0A1C0B373_9BACT</name>
<feature type="transmembrane region" description="Helical" evidence="2">
    <location>
        <begin position="7"/>
        <end position="26"/>
    </location>
</feature>
<keyword evidence="2" id="KW-1133">Transmembrane helix</keyword>
<dbReference type="AlphaFoldDB" id="A0A1C0B373"/>
<dbReference type="Proteomes" id="UP000093281">
    <property type="component" value="Unassembled WGS sequence"/>
</dbReference>
<keyword evidence="2" id="KW-0812">Transmembrane</keyword>
<gene>
    <name evidence="3" type="ORF">AAX29_02027</name>
</gene>
<evidence type="ECO:0000256" key="1">
    <source>
        <dbReference type="PROSITE-ProRule" id="PRU00339"/>
    </source>
</evidence>
<dbReference type="InterPro" id="IPR011990">
    <property type="entry name" value="TPR-like_helical_dom_sf"/>
</dbReference>
<dbReference type="PROSITE" id="PS50005">
    <property type="entry name" value="TPR"/>
    <property type="match status" value="1"/>
</dbReference>
<organism evidence="3 4">
    <name type="scientific">Aliarcobacter thereius</name>
    <dbReference type="NCBI Taxonomy" id="544718"/>
    <lineage>
        <taxon>Bacteria</taxon>
        <taxon>Pseudomonadati</taxon>
        <taxon>Campylobacterota</taxon>
        <taxon>Epsilonproteobacteria</taxon>
        <taxon>Campylobacterales</taxon>
        <taxon>Arcobacteraceae</taxon>
        <taxon>Aliarcobacter</taxon>
    </lineage>
</organism>
<dbReference type="Gene3D" id="1.25.40.10">
    <property type="entry name" value="Tetratricopeptide repeat domain"/>
    <property type="match status" value="1"/>
</dbReference>
<protein>
    <submittedName>
        <fullName evidence="3">Tetratricopeptide repeat protein</fullName>
    </submittedName>
</protein>
<keyword evidence="1" id="KW-0802">TPR repeat</keyword>
<accession>A0A1C0B373</accession>
<dbReference type="EMBL" id="LCUJ01000013">
    <property type="protein sequence ID" value="OCL96695.1"/>
    <property type="molecule type" value="Genomic_DNA"/>
</dbReference>
<proteinExistence type="predicted"/>
<dbReference type="InterPro" id="IPR019734">
    <property type="entry name" value="TPR_rpt"/>
</dbReference>
<dbReference type="RefSeq" id="WP_066187709.1">
    <property type="nucleotide sequence ID" value="NZ_LCUJ01000013.1"/>
</dbReference>
<reference evidence="4" key="1">
    <citation type="submission" date="2015-05" db="EMBL/GenBank/DDBJ databases">
        <authorList>
            <person name="Rovetto F."/>
            <person name="Cocolin L."/>
            <person name="Illeghems K."/>
            <person name="Van Nieuwerburgh F."/>
            <person name="Houf K."/>
        </authorList>
    </citation>
    <scope>NUCLEOTIDE SEQUENCE [LARGE SCALE GENOMIC DNA]</scope>
    <source>
        <strain evidence="4">DU22</strain>
    </source>
</reference>
<evidence type="ECO:0000313" key="3">
    <source>
        <dbReference type="EMBL" id="OCL96695.1"/>
    </source>
</evidence>
<dbReference type="Pfam" id="PF13181">
    <property type="entry name" value="TPR_8"/>
    <property type="match status" value="1"/>
</dbReference>
<evidence type="ECO:0000256" key="2">
    <source>
        <dbReference type="SAM" id="Phobius"/>
    </source>
</evidence>
<comment type="caution">
    <text evidence="3">The sequence shown here is derived from an EMBL/GenBank/DDBJ whole genome shotgun (WGS) entry which is preliminary data.</text>
</comment>
<sequence>MKNIIKQIFAILVILCLIAFIILAFLPEEKKVEEIVKREPSIKPLYWDGKEIYSFAYENDLETTAKRAFKEAMDLFYKDNYEEAMIRIEYSNYIMPLAENSDLACQILDDLNKFEEAISWCTQAYELGNENSLIGIGLAYRGVKNYEEALKWFHLANEKQIPNSANGLGLAYSAIGDYANAEKWYLQAIKDDPKNSNALNNLIYFYIVHLNDKIRGAAYAIASVNNVFPANTIAKFLVVTHKIPLEDLQKAYEFQLNNPILPYNYDEDREGIRIGFLTEEDYKETIEDYTKPRRFY</sequence>
<keyword evidence="2" id="KW-0472">Membrane</keyword>
<feature type="repeat" description="TPR" evidence="1">
    <location>
        <begin position="162"/>
        <end position="195"/>
    </location>
</feature>
<dbReference type="OrthoDB" id="5348889at2"/>
<evidence type="ECO:0000313" key="4">
    <source>
        <dbReference type="Proteomes" id="UP000093281"/>
    </source>
</evidence>
<dbReference type="SUPFAM" id="SSF81901">
    <property type="entry name" value="HCP-like"/>
    <property type="match status" value="1"/>
</dbReference>